<evidence type="ECO:0000313" key="1">
    <source>
        <dbReference type="EMBL" id="RHZ68237.1"/>
    </source>
</evidence>
<dbReference type="Proteomes" id="UP000266861">
    <property type="component" value="Unassembled WGS sequence"/>
</dbReference>
<keyword evidence="2" id="KW-1185">Reference proteome</keyword>
<gene>
    <name evidence="1" type="ORF">Glove_296g34</name>
</gene>
<protein>
    <submittedName>
        <fullName evidence="1">Uncharacterized protein</fullName>
    </submittedName>
</protein>
<organism evidence="1 2">
    <name type="scientific">Diversispora epigaea</name>
    <dbReference type="NCBI Taxonomy" id="1348612"/>
    <lineage>
        <taxon>Eukaryota</taxon>
        <taxon>Fungi</taxon>
        <taxon>Fungi incertae sedis</taxon>
        <taxon>Mucoromycota</taxon>
        <taxon>Glomeromycotina</taxon>
        <taxon>Glomeromycetes</taxon>
        <taxon>Diversisporales</taxon>
        <taxon>Diversisporaceae</taxon>
        <taxon>Diversispora</taxon>
    </lineage>
</organism>
<dbReference type="EMBL" id="PQFF01000270">
    <property type="protein sequence ID" value="RHZ68237.1"/>
    <property type="molecule type" value="Genomic_DNA"/>
</dbReference>
<accession>A0A397HZP2</accession>
<sequence length="105" mass="12342">MNFGPKEINPLPDQEILSTLFENGFLQITVFVNSSKSYNDFTEQLVNCLLESYEANNKGVEGKRRILFIVADEFSLNKINEEFPLEKVKIWWEREDRIKKEIKAL</sequence>
<dbReference type="AlphaFoldDB" id="A0A397HZP2"/>
<comment type="caution">
    <text evidence="1">The sequence shown here is derived from an EMBL/GenBank/DDBJ whole genome shotgun (WGS) entry which is preliminary data.</text>
</comment>
<proteinExistence type="predicted"/>
<evidence type="ECO:0000313" key="2">
    <source>
        <dbReference type="Proteomes" id="UP000266861"/>
    </source>
</evidence>
<reference evidence="1 2" key="1">
    <citation type="submission" date="2018-08" db="EMBL/GenBank/DDBJ databases">
        <title>Genome and evolution of the arbuscular mycorrhizal fungus Diversispora epigaea (formerly Glomus versiforme) and its bacterial endosymbionts.</title>
        <authorList>
            <person name="Sun X."/>
            <person name="Fei Z."/>
            <person name="Harrison M."/>
        </authorList>
    </citation>
    <scope>NUCLEOTIDE SEQUENCE [LARGE SCALE GENOMIC DNA]</scope>
    <source>
        <strain evidence="1 2">IT104</strain>
    </source>
</reference>
<dbReference type="OrthoDB" id="2421737at2759"/>
<name>A0A397HZP2_9GLOM</name>